<dbReference type="PROSITE" id="PS50217">
    <property type="entry name" value="BZIP"/>
    <property type="match status" value="1"/>
</dbReference>
<evidence type="ECO:0000256" key="4">
    <source>
        <dbReference type="SAM" id="Coils"/>
    </source>
</evidence>
<dbReference type="SUPFAM" id="SSF57959">
    <property type="entry name" value="Leucine zipper domain"/>
    <property type="match status" value="1"/>
</dbReference>
<proteinExistence type="predicted"/>
<dbReference type="Gene3D" id="1.20.5.170">
    <property type="match status" value="1"/>
</dbReference>
<reference evidence="7" key="1">
    <citation type="submission" date="2025-08" db="UniProtKB">
        <authorList>
            <consortium name="RefSeq"/>
        </authorList>
    </citation>
    <scope>IDENTIFICATION</scope>
    <source>
        <tissue evidence="7">Young leaves</tissue>
    </source>
</reference>
<name>A0A6J1H404_CUCMO</name>
<dbReference type="InterPro" id="IPR046347">
    <property type="entry name" value="bZIP_sf"/>
</dbReference>
<evidence type="ECO:0000259" key="5">
    <source>
        <dbReference type="PROSITE" id="PS50217"/>
    </source>
</evidence>
<evidence type="ECO:0000313" key="7">
    <source>
        <dbReference type="RefSeq" id="XP_022958069.1"/>
    </source>
</evidence>
<dbReference type="CDD" id="cd14707">
    <property type="entry name" value="bZIP_plant_BZIP46"/>
    <property type="match status" value="1"/>
</dbReference>
<comment type="subcellular location">
    <subcellularLocation>
        <location evidence="1">Nucleus</location>
    </subcellularLocation>
</comment>
<dbReference type="GO" id="GO:0003677">
    <property type="term" value="F:DNA binding"/>
    <property type="evidence" value="ECO:0007669"/>
    <property type="project" value="UniProtKB-KW"/>
</dbReference>
<keyword evidence="4" id="KW-0175">Coiled coil</keyword>
<dbReference type="PANTHER" id="PTHR22952">
    <property type="entry name" value="CAMP-RESPONSE ELEMENT BINDING PROTEIN-RELATED"/>
    <property type="match status" value="1"/>
</dbReference>
<dbReference type="KEGG" id="cmos:111459407"/>
<evidence type="ECO:0000313" key="6">
    <source>
        <dbReference type="Proteomes" id="UP000504609"/>
    </source>
</evidence>
<accession>A0A6J1H404</accession>
<organism evidence="6 7">
    <name type="scientific">Cucurbita moschata</name>
    <name type="common">Winter crookneck squash</name>
    <name type="synonym">Cucurbita pepo var. moschata</name>
    <dbReference type="NCBI Taxonomy" id="3662"/>
    <lineage>
        <taxon>Eukaryota</taxon>
        <taxon>Viridiplantae</taxon>
        <taxon>Streptophyta</taxon>
        <taxon>Embryophyta</taxon>
        <taxon>Tracheophyta</taxon>
        <taxon>Spermatophyta</taxon>
        <taxon>Magnoliopsida</taxon>
        <taxon>eudicotyledons</taxon>
        <taxon>Gunneridae</taxon>
        <taxon>Pentapetalae</taxon>
        <taxon>rosids</taxon>
        <taxon>fabids</taxon>
        <taxon>Cucurbitales</taxon>
        <taxon>Cucurbitaceae</taxon>
        <taxon>Cucurbiteae</taxon>
        <taxon>Cucurbita</taxon>
    </lineage>
</organism>
<dbReference type="GO" id="GO:0003700">
    <property type="term" value="F:DNA-binding transcription factor activity"/>
    <property type="evidence" value="ECO:0007669"/>
    <property type="project" value="InterPro"/>
</dbReference>
<dbReference type="InterPro" id="IPR043452">
    <property type="entry name" value="BZIP46-like"/>
</dbReference>
<dbReference type="GO" id="GO:0005634">
    <property type="term" value="C:nucleus"/>
    <property type="evidence" value="ECO:0007669"/>
    <property type="project" value="UniProtKB-SubCell"/>
</dbReference>
<dbReference type="GO" id="GO:0045893">
    <property type="term" value="P:positive regulation of DNA-templated transcription"/>
    <property type="evidence" value="ECO:0007669"/>
    <property type="project" value="InterPro"/>
</dbReference>
<dbReference type="InterPro" id="IPR004827">
    <property type="entry name" value="bZIP"/>
</dbReference>
<protein>
    <submittedName>
        <fullName evidence="7">ABSCISIC ACID-INSENSITIVE 5-like protein 1</fullName>
    </submittedName>
</protein>
<evidence type="ECO:0000256" key="3">
    <source>
        <dbReference type="ARBA" id="ARBA00023242"/>
    </source>
</evidence>
<keyword evidence="2" id="KW-0238">DNA-binding</keyword>
<keyword evidence="6" id="KW-1185">Reference proteome</keyword>
<dbReference type="FunFam" id="1.20.5.170:FF:000036">
    <property type="entry name" value="ABSCISIC ACID-INSENSITIVE 5-like protein 2"/>
    <property type="match status" value="1"/>
</dbReference>
<feature type="coiled-coil region" evidence="4">
    <location>
        <begin position="261"/>
        <end position="309"/>
    </location>
</feature>
<sequence length="327" mass="37139">MENSGFEHMAIGQMIPEAAAAAQPPSNGVLSDNFISSLNKNNSILSQPVDEIQYKSGKNFGCLGMDEILSNLWNVEGTQNQIHSQTNELNEPQNLPFMAANTINNSRLTLSRQASAEQTYPQWQKFMNIQQNPCYSQQGLGERTLEDFLVKAGMVQESSSSSSMKQLPCSMGGNLGQNMSYHNHQNAAMNFPGNLFSTNQMLTPSVGVEPSDNSSIQISQSLTDWGEHSSRKRIINRSPEFVVQRRQHRMIKNRESAARSRARKQAYTVELEAELNQLKEENEKLKQTLIESEMDRQKEMMQRKELEKRQKPTERLMTMRRAASMDW</sequence>
<dbReference type="RefSeq" id="XP_022958069.1">
    <property type="nucleotide sequence ID" value="XM_023102301.1"/>
</dbReference>
<dbReference type="PANTHER" id="PTHR22952:SF395">
    <property type="entry name" value="ABSCISIC ACID-INSENSITIVE 5-LIKE PROTEIN 1"/>
    <property type="match status" value="1"/>
</dbReference>
<keyword evidence="3" id="KW-0539">Nucleus</keyword>
<dbReference type="PROSITE" id="PS00036">
    <property type="entry name" value="BZIP_BASIC"/>
    <property type="match status" value="1"/>
</dbReference>
<dbReference type="AlphaFoldDB" id="A0A6J1H404"/>
<dbReference type="Proteomes" id="UP000504609">
    <property type="component" value="Unplaced"/>
</dbReference>
<dbReference type="Pfam" id="PF00170">
    <property type="entry name" value="bZIP_1"/>
    <property type="match status" value="1"/>
</dbReference>
<dbReference type="SMART" id="SM00338">
    <property type="entry name" value="BRLZ"/>
    <property type="match status" value="1"/>
</dbReference>
<feature type="domain" description="BZIP" evidence="5">
    <location>
        <begin position="243"/>
        <end position="289"/>
    </location>
</feature>
<gene>
    <name evidence="7" type="primary">LOC111459407</name>
</gene>
<dbReference type="GeneID" id="111459407"/>
<evidence type="ECO:0000256" key="1">
    <source>
        <dbReference type="ARBA" id="ARBA00004123"/>
    </source>
</evidence>
<evidence type="ECO:0000256" key="2">
    <source>
        <dbReference type="ARBA" id="ARBA00023125"/>
    </source>
</evidence>